<name>A0A653D775_CALMS</name>
<organism evidence="5 6">
    <name type="scientific">Callosobruchus maculatus</name>
    <name type="common">Southern cowpea weevil</name>
    <name type="synonym">Pulse bruchid</name>
    <dbReference type="NCBI Taxonomy" id="64391"/>
    <lineage>
        <taxon>Eukaryota</taxon>
        <taxon>Metazoa</taxon>
        <taxon>Ecdysozoa</taxon>
        <taxon>Arthropoda</taxon>
        <taxon>Hexapoda</taxon>
        <taxon>Insecta</taxon>
        <taxon>Pterygota</taxon>
        <taxon>Neoptera</taxon>
        <taxon>Endopterygota</taxon>
        <taxon>Coleoptera</taxon>
        <taxon>Polyphaga</taxon>
        <taxon>Cucujiformia</taxon>
        <taxon>Chrysomeloidea</taxon>
        <taxon>Chrysomelidae</taxon>
        <taxon>Bruchinae</taxon>
        <taxon>Bruchini</taxon>
        <taxon>Callosobruchus</taxon>
    </lineage>
</organism>
<dbReference type="GO" id="GO:0004114">
    <property type="term" value="F:3',5'-cyclic-nucleotide phosphodiesterase activity"/>
    <property type="evidence" value="ECO:0007669"/>
    <property type="project" value="InterPro"/>
</dbReference>
<proteinExistence type="predicted"/>
<accession>A0A653D775</accession>
<evidence type="ECO:0000259" key="4">
    <source>
        <dbReference type="PROSITE" id="PS51845"/>
    </source>
</evidence>
<sequence>MERHHLSQTICTLNTEGCNFLESLNRDDYIKCLDLIKDMILATDLAIHYRIHSKQLAMAEDGYNKNNPEHRYFLCSLLMTCADLSDQTKDWPETKKVATLIYTEFFTQGDMEKEMGKEPANMMDREKASIPDHQLDFLTQCCICIFKILEMIFPKAKVLVDALKKNILCWEASKMVFERLCLEGKTSYEVLTSDELEAQVQATLEVIQG</sequence>
<evidence type="ECO:0000256" key="2">
    <source>
        <dbReference type="ARBA" id="ARBA00022801"/>
    </source>
</evidence>
<evidence type="ECO:0000256" key="1">
    <source>
        <dbReference type="ARBA" id="ARBA00022723"/>
    </source>
</evidence>
<dbReference type="AlphaFoldDB" id="A0A653D775"/>
<dbReference type="Proteomes" id="UP000410492">
    <property type="component" value="Unassembled WGS sequence"/>
</dbReference>
<dbReference type="EMBL" id="CAACVG010010174">
    <property type="protein sequence ID" value="VEN55177.1"/>
    <property type="molecule type" value="Genomic_DNA"/>
</dbReference>
<dbReference type="GO" id="GO:0046872">
    <property type="term" value="F:metal ion binding"/>
    <property type="evidence" value="ECO:0007669"/>
    <property type="project" value="UniProtKB-KW"/>
</dbReference>
<dbReference type="InterPro" id="IPR023088">
    <property type="entry name" value="PDEase"/>
</dbReference>
<evidence type="ECO:0000313" key="5">
    <source>
        <dbReference type="EMBL" id="VEN55177.1"/>
    </source>
</evidence>
<evidence type="ECO:0000313" key="6">
    <source>
        <dbReference type="Proteomes" id="UP000410492"/>
    </source>
</evidence>
<reference evidence="5 6" key="1">
    <citation type="submission" date="2019-01" db="EMBL/GenBank/DDBJ databases">
        <authorList>
            <person name="Sayadi A."/>
        </authorList>
    </citation>
    <scope>NUCLEOTIDE SEQUENCE [LARGE SCALE GENOMIC DNA]</scope>
</reference>
<dbReference type="InterPro" id="IPR036971">
    <property type="entry name" value="PDEase_catalytic_dom_sf"/>
</dbReference>
<dbReference type="GO" id="GO:0007165">
    <property type="term" value="P:signal transduction"/>
    <property type="evidence" value="ECO:0007669"/>
    <property type="project" value="InterPro"/>
</dbReference>
<dbReference type="SUPFAM" id="SSF109604">
    <property type="entry name" value="HD-domain/PDEase-like"/>
    <property type="match status" value="1"/>
</dbReference>
<feature type="binding site" evidence="3">
    <location>
        <position position="83"/>
    </location>
    <ligand>
        <name>Zn(2+)</name>
        <dbReference type="ChEBI" id="CHEBI:29105"/>
        <label>1</label>
    </ligand>
</feature>
<dbReference type="PRINTS" id="PR00387">
    <property type="entry name" value="PDIESTERASE1"/>
</dbReference>
<dbReference type="PROSITE" id="PS51845">
    <property type="entry name" value="PDEASE_I_2"/>
    <property type="match status" value="1"/>
</dbReference>
<dbReference type="OrthoDB" id="295473at2759"/>
<keyword evidence="6" id="KW-1185">Reference proteome</keyword>
<feature type="domain" description="PDEase" evidence="4">
    <location>
        <begin position="1"/>
        <end position="177"/>
    </location>
</feature>
<dbReference type="InterPro" id="IPR002073">
    <property type="entry name" value="PDEase_catalytic_dom"/>
</dbReference>
<gene>
    <name evidence="5" type="ORF">CALMAC_LOCUS14434</name>
</gene>
<dbReference type="Gene3D" id="1.10.1300.10">
    <property type="entry name" value="3'5'-cyclic nucleotide phosphodiesterase, catalytic domain"/>
    <property type="match status" value="1"/>
</dbReference>
<dbReference type="Pfam" id="PF00233">
    <property type="entry name" value="PDEase_I"/>
    <property type="match status" value="1"/>
</dbReference>
<dbReference type="PANTHER" id="PTHR11347">
    <property type="entry name" value="CYCLIC NUCLEOTIDE PHOSPHODIESTERASE"/>
    <property type="match status" value="1"/>
</dbReference>
<protein>
    <recommendedName>
        <fullName evidence="4">PDEase domain-containing protein</fullName>
    </recommendedName>
</protein>
<keyword evidence="1 3" id="KW-0479">Metal-binding</keyword>
<evidence type="ECO:0000256" key="3">
    <source>
        <dbReference type="PIRSR" id="PIRSR623088-3"/>
    </source>
</evidence>
<keyword evidence="2" id="KW-0378">Hydrolase</keyword>